<evidence type="ECO:0000313" key="1">
    <source>
        <dbReference type="EMBL" id="OWA53573.1"/>
    </source>
</evidence>
<dbReference type="OrthoDB" id="10058054at2759"/>
<dbReference type="InterPro" id="IPR011989">
    <property type="entry name" value="ARM-like"/>
</dbReference>
<dbReference type="Gene3D" id="1.25.10.10">
    <property type="entry name" value="Leucine-rich Repeat Variant"/>
    <property type="match status" value="1"/>
</dbReference>
<reference evidence="2" key="1">
    <citation type="submission" date="2017-01" db="EMBL/GenBank/DDBJ databases">
        <title>Comparative genomics of anhydrobiosis in the tardigrade Hypsibius dujardini.</title>
        <authorList>
            <person name="Yoshida Y."/>
            <person name="Koutsovoulos G."/>
            <person name="Laetsch D."/>
            <person name="Stevens L."/>
            <person name="Kumar S."/>
            <person name="Horikawa D."/>
            <person name="Ishino K."/>
            <person name="Komine S."/>
            <person name="Tomita M."/>
            <person name="Blaxter M."/>
            <person name="Arakawa K."/>
        </authorList>
    </citation>
    <scope>NUCLEOTIDE SEQUENCE [LARGE SCALE GENOMIC DNA]</scope>
    <source>
        <strain evidence="2">Z151</strain>
    </source>
</reference>
<protein>
    <submittedName>
        <fullName evidence="1">Uncharacterized protein</fullName>
    </submittedName>
</protein>
<name>A0A9X6NJ86_HYPEX</name>
<dbReference type="InterPro" id="IPR016024">
    <property type="entry name" value="ARM-type_fold"/>
</dbReference>
<evidence type="ECO:0000313" key="2">
    <source>
        <dbReference type="Proteomes" id="UP000192578"/>
    </source>
</evidence>
<comment type="caution">
    <text evidence="1">The sequence shown here is derived from an EMBL/GenBank/DDBJ whole genome shotgun (WGS) entry which is preliminary data.</text>
</comment>
<proteinExistence type="predicted"/>
<dbReference type="EMBL" id="MTYJ01000330">
    <property type="protein sequence ID" value="OWA53573.1"/>
    <property type="molecule type" value="Genomic_DNA"/>
</dbReference>
<sequence length="234" mass="25947">MGNGGSKKGPSVEMDSATALEEQWMDPHKRKVLAAVEDTIKKCTSDHNTPEILRSIRVLCAVVYCANDFELIQKSKDTFNALVHLLQNPEASYPLRLEIVSAVSVLCQGNQSNLLFNQVNCRSWCAVGGVTALLAQLREIPSDGVDEPKHRAALQMNVWVVYTLRTLMCGSPGAIQAVLLNRQFKRTAEMLVKMFELKDVWQRTAEQRNYALDCCVLLGIGGVRKGPTLTVDRS</sequence>
<keyword evidence="2" id="KW-1185">Reference proteome</keyword>
<organism evidence="1 2">
    <name type="scientific">Hypsibius exemplaris</name>
    <name type="common">Freshwater tardigrade</name>
    <dbReference type="NCBI Taxonomy" id="2072580"/>
    <lineage>
        <taxon>Eukaryota</taxon>
        <taxon>Metazoa</taxon>
        <taxon>Ecdysozoa</taxon>
        <taxon>Tardigrada</taxon>
        <taxon>Eutardigrada</taxon>
        <taxon>Parachela</taxon>
        <taxon>Hypsibioidea</taxon>
        <taxon>Hypsibiidae</taxon>
        <taxon>Hypsibius</taxon>
    </lineage>
</organism>
<dbReference type="SUPFAM" id="SSF48371">
    <property type="entry name" value="ARM repeat"/>
    <property type="match status" value="1"/>
</dbReference>
<gene>
    <name evidence="1" type="ORF">BV898_17996</name>
</gene>
<accession>A0A9X6NJ86</accession>
<dbReference type="Proteomes" id="UP000192578">
    <property type="component" value="Unassembled WGS sequence"/>
</dbReference>
<dbReference type="AlphaFoldDB" id="A0A9X6NJ86"/>